<dbReference type="RefSeq" id="WP_323298652.1">
    <property type="nucleotide sequence ID" value="NZ_JAYFUM010000028.1"/>
</dbReference>
<evidence type="ECO:0000313" key="1">
    <source>
        <dbReference type="EMBL" id="MEA5141496.1"/>
    </source>
</evidence>
<keyword evidence="2" id="KW-1185">Reference proteome</keyword>
<comment type="caution">
    <text evidence="1">The sequence shown here is derived from an EMBL/GenBank/DDBJ whole genome shotgun (WGS) entry which is preliminary data.</text>
</comment>
<organism evidence="1 2">
    <name type="scientific">Arcicella rigui</name>
    <dbReference type="NCBI Taxonomy" id="797020"/>
    <lineage>
        <taxon>Bacteria</taxon>
        <taxon>Pseudomonadati</taxon>
        <taxon>Bacteroidota</taxon>
        <taxon>Cytophagia</taxon>
        <taxon>Cytophagales</taxon>
        <taxon>Flectobacillaceae</taxon>
        <taxon>Arcicella</taxon>
    </lineage>
</organism>
<protein>
    <submittedName>
        <fullName evidence="1">Uncharacterized protein</fullName>
    </submittedName>
</protein>
<name>A0ABU5QF66_9BACT</name>
<dbReference type="Proteomes" id="UP001302949">
    <property type="component" value="Unassembled WGS sequence"/>
</dbReference>
<sequence>MAATTINIWDGLTIPEHTKTKSAFDLLKEQNSLEEQTEQELKMKVESQEVLLEEDNQILGNGRLYILYVLAPNLGGLRRKIITVVEGKYNGKFPVDIICHIDEQKEIAVDEDSFLSKVQEILSRKSVKDTIINLYVSSIENKRNK</sequence>
<reference evidence="1 2" key="1">
    <citation type="submission" date="2023-12" db="EMBL/GenBank/DDBJ databases">
        <title>Novel species of the genus Arcicella isolated from rivers.</title>
        <authorList>
            <person name="Lu H."/>
        </authorList>
    </citation>
    <scope>NUCLEOTIDE SEQUENCE [LARGE SCALE GENOMIC DNA]</scope>
    <source>
        <strain evidence="1 2">KCTC 23307</strain>
    </source>
</reference>
<dbReference type="EMBL" id="JAYFUM010000028">
    <property type="protein sequence ID" value="MEA5141496.1"/>
    <property type="molecule type" value="Genomic_DNA"/>
</dbReference>
<proteinExistence type="predicted"/>
<accession>A0ABU5QF66</accession>
<gene>
    <name evidence="1" type="ORF">VB248_20245</name>
</gene>
<evidence type="ECO:0000313" key="2">
    <source>
        <dbReference type="Proteomes" id="UP001302949"/>
    </source>
</evidence>